<comment type="similarity">
    <text evidence="2 7">Belongs to the peptidase M14 family.</text>
</comment>
<dbReference type="PROSITE" id="PS52035">
    <property type="entry name" value="PEPTIDASE_M14"/>
    <property type="match status" value="1"/>
</dbReference>
<keyword evidence="10" id="KW-1185">Reference proteome</keyword>
<evidence type="ECO:0000256" key="5">
    <source>
        <dbReference type="ARBA" id="ARBA00022833"/>
    </source>
</evidence>
<proteinExistence type="inferred from homology"/>
<evidence type="ECO:0000256" key="4">
    <source>
        <dbReference type="ARBA" id="ARBA00022801"/>
    </source>
</evidence>
<comment type="caution">
    <text evidence="7">Lacks conserved residue(s) required for the propagation of feature annotation.</text>
</comment>
<keyword evidence="6" id="KW-0482">Metalloprotease</keyword>
<dbReference type="CDD" id="cd06238">
    <property type="entry name" value="M14-like"/>
    <property type="match status" value="1"/>
</dbReference>
<dbReference type="Gene3D" id="3.40.630.10">
    <property type="entry name" value="Zn peptidases"/>
    <property type="match status" value="1"/>
</dbReference>
<sequence length="840" mass="93504">MRSIPTLLLFLLSIGLFAQITHPSDFLPHRLGEAFTAHHQLVDYFEYVAEASPRVKLEEYGRTNERRPLVLAYVSSPENIARLEAIRENNLRAAGMLSGDSDPALEEVAIVWLSYSVHGNESAGSEASMEVLSRLTNTDDAQVSSWLENTVVIMDPSLNPDGYNRYTNWYGQISGRFPDTSPEAREHQEPWPGGRTNHYLFDLNRDWAWQTQVESQQRMVKYKQWMPHVHADIHEQGYTSPYYFAPAAAPFHEYITDWQGDFQTEIGKNHARYFDAEGWLYFTRERFDLLYPSYGDTYATFNGAIGMTYEQGGSGRAGRGIDLPNGDTLKLSDRIAHHAMTSMSTVEIASKESDRLTENFRKYFTDSANKPQGAYSTYVVSGKTPPGKMRRLRTLLDRNGIEYGRATSTQSGSMYAYRSGEVGDAKVNAGDLVISAFQPRSVLTQVLFDPSAVVEDSVTYDITSWSIPLAYGLEAYASTARLDVGAAPFAEETPQDPFGEQRTGNAYALVIPWTDVSSVATLAQLVKAGVRVRTADKDFTFGQQRFPAGSLVVTKADNEKNTPDYVELVKQTASRQGASVQILQTGFSTTGGDLGNGSYALVDDLKIAVLGGEGVNSNAFGQVWWYFERELEYPVSVFWPEDLDDLLAGDYDVIIMPDGSYELEGREEALVAWIRSGGKLIALGDANTSLSGLEDFNLKEKEVAEEATKKDTTVDERLLPYAGRERRFISTYNPGAVVKVELDATYPLSFGIGKNYFSLKTGADTYDYLDEGINAGRVRTAPNISGFVGVEAKDAIQETLIFGVQELGRGQVVYLIDNPLYRGFWEEGKVLFGNVLWQIK</sequence>
<gene>
    <name evidence="9" type="ORF">GGR27_002840</name>
</gene>
<dbReference type="CDD" id="cd03143">
    <property type="entry name" value="A4_beta-galactosidase_middle_domain"/>
    <property type="match status" value="1"/>
</dbReference>
<evidence type="ECO:0000256" key="1">
    <source>
        <dbReference type="ARBA" id="ARBA00001947"/>
    </source>
</evidence>
<evidence type="ECO:0000256" key="3">
    <source>
        <dbReference type="ARBA" id="ARBA00022670"/>
    </source>
</evidence>
<dbReference type="RefSeq" id="WP_168038310.1">
    <property type="nucleotide sequence ID" value="NZ_JAATJH010000004.1"/>
</dbReference>
<feature type="domain" description="Peptidase M14" evidence="8">
    <location>
        <begin position="27"/>
        <end position="352"/>
    </location>
</feature>
<keyword evidence="5" id="KW-0862">Zinc</keyword>
<evidence type="ECO:0000313" key="9">
    <source>
        <dbReference type="EMBL" id="NJC27327.1"/>
    </source>
</evidence>
<comment type="caution">
    <text evidence="9">The sequence shown here is derived from an EMBL/GenBank/DDBJ whole genome shotgun (WGS) entry which is preliminary data.</text>
</comment>
<evidence type="ECO:0000259" key="8">
    <source>
        <dbReference type="PROSITE" id="PS52035"/>
    </source>
</evidence>
<dbReference type="EMBL" id="JAATJH010000004">
    <property type="protein sequence ID" value="NJC27327.1"/>
    <property type="molecule type" value="Genomic_DNA"/>
</dbReference>
<dbReference type="PANTHER" id="PTHR11705">
    <property type="entry name" value="PROTEASE FAMILY M14 CARBOXYPEPTIDASE A,B"/>
    <property type="match status" value="1"/>
</dbReference>
<dbReference type="InterPro" id="IPR000834">
    <property type="entry name" value="Peptidase_M14"/>
</dbReference>
<evidence type="ECO:0000256" key="2">
    <source>
        <dbReference type="ARBA" id="ARBA00005988"/>
    </source>
</evidence>
<comment type="cofactor">
    <cofactor evidence="1">
        <name>Zn(2+)</name>
        <dbReference type="ChEBI" id="CHEBI:29105"/>
    </cofactor>
</comment>
<evidence type="ECO:0000256" key="7">
    <source>
        <dbReference type="PROSITE-ProRule" id="PRU01379"/>
    </source>
</evidence>
<keyword evidence="3" id="KW-0645">Protease</keyword>
<name>A0ABX0XDN8_9BACT</name>
<dbReference type="InterPro" id="IPR029062">
    <property type="entry name" value="Class_I_gatase-like"/>
</dbReference>
<dbReference type="SMART" id="SM00631">
    <property type="entry name" value="Zn_pept"/>
    <property type="match status" value="1"/>
</dbReference>
<accession>A0ABX0XDN8</accession>
<evidence type="ECO:0000313" key="10">
    <source>
        <dbReference type="Proteomes" id="UP000770785"/>
    </source>
</evidence>
<keyword evidence="4" id="KW-0378">Hydrolase</keyword>
<dbReference type="SUPFAM" id="SSF52317">
    <property type="entry name" value="Class I glutamine amidotransferase-like"/>
    <property type="match status" value="1"/>
</dbReference>
<reference evidence="9 10" key="1">
    <citation type="submission" date="2020-03" db="EMBL/GenBank/DDBJ databases">
        <title>Genomic Encyclopedia of Type Strains, Phase IV (KMG-IV): sequencing the most valuable type-strain genomes for metagenomic binning, comparative biology and taxonomic classification.</title>
        <authorList>
            <person name="Goeker M."/>
        </authorList>
    </citation>
    <scope>NUCLEOTIDE SEQUENCE [LARGE SCALE GENOMIC DNA]</scope>
    <source>
        <strain evidence="9 10">DSM 105096</strain>
    </source>
</reference>
<dbReference type="Pfam" id="PF00246">
    <property type="entry name" value="Peptidase_M14"/>
    <property type="match status" value="1"/>
</dbReference>
<organism evidence="9 10">
    <name type="scientific">Neolewinella antarctica</name>
    <dbReference type="NCBI Taxonomy" id="442734"/>
    <lineage>
        <taxon>Bacteria</taxon>
        <taxon>Pseudomonadati</taxon>
        <taxon>Bacteroidota</taxon>
        <taxon>Saprospiria</taxon>
        <taxon>Saprospirales</taxon>
        <taxon>Lewinellaceae</taxon>
        <taxon>Neolewinella</taxon>
    </lineage>
</organism>
<dbReference type="SUPFAM" id="SSF53187">
    <property type="entry name" value="Zn-dependent exopeptidases"/>
    <property type="match status" value="1"/>
</dbReference>
<dbReference type="PANTHER" id="PTHR11705:SF143">
    <property type="entry name" value="SLL0236 PROTEIN"/>
    <property type="match status" value="1"/>
</dbReference>
<dbReference type="Proteomes" id="UP000770785">
    <property type="component" value="Unassembled WGS sequence"/>
</dbReference>
<evidence type="ECO:0000256" key="6">
    <source>
        <dbReference type="ARBA" id="ARBA00023049"/>
    </source>
</evidence>
<protein>
    <recommendedName>
        <fullName evidence="8">Peptidase M14 domain-containing protein</fullName>
    </recommendedName>
</protein>